<proteinExistence type="predicted"/>
<gene>
    <name evidence="1" type="ORF">ATTO_12270</name>
</gene>
<sequence length="297" mass="34460">MGDVHPFTTIEEQIAKLEDRGMVVSDKEMAKRFLLSNNYYRVVNGYKELFLDRGRSTRGHEIYVQGCTFEQLTTLYNFDRELRNRTLDAILVVESRLKTATVHAFCYSHRGVEDYLDQSNYRTVDQYPQGRDYQKNLGKLIHSLETAKDNRRKDYIKHYMNREHGVPLWVVSGCLTFGVMSNFYNLMTTADQIRTAQYLSEAVGKRVLQKKVSRVYETANNFRNTCAHGERLFCARFGRNKDVRYAELCQKLKLVMTDGEYQGLIVNQIDQVLGRLSSDSGLKTKVMKIMGILDKPI</sequence>
<evidence type="ECO:0000313" key="2">
    <source>
        <dbReference type="Proteomes" id="UP001431186"/>
    </source>
</evidence>
<evidence type="ECO:0000313" key="1">
    <source>
        <dbReference type="EMBL" id="BDC91355.1"/>
    </source>
</evidence>
<accession>A0AAU9D2J2</accession>
<dbReference type="KEGG" id="lcal:ATTO_12270"/>
<dbReference type="InterPro" id="IPR011664">
    <property type="entry name" value="Abi_system_AbiD/AbiF-like"/>
</dbReference>
<dbReference type="EMBL" id="AP025285">
    <property type="protein sequence ID" value="BDC91355.1"/>
    <property type="molecule type" value="Genomic_DNA"/>
</dbReference>
<dbReference type="RefSeq" id="WP_265591375.1">
    <property type="nucleotide sequence ID" value="NZ_AP025285.1"/>
</dbReference>
<organism evidence="1 2">
    <name type="scientific">Leptogranulimonas caecicola</name>
    <dbReference type="NCBI Taxonomy" id="2894156"/>
    <lineage>
        <taxon>Bacteria</taxon>
        <taxon>Bacillati</taxon>
        <taxon>Actinomycetota</taxon>
        <taxon>Coriobacteriia</taxon>
        <taxon>Coriobacteriales</taxon>
        <taxon>Kribbibacteriaceae</taxon>
        <taxon>Leptogranulimonas</taxon>
    </lineage>
</organism>
<dbReference type="Proteomes" id="UP001431186">
    <property type="component" value="Chromosome"/>
</dbReference>
<name>A0AAU9D2J2_9ACTN</name>
<dbReference type="Pfam" id="PF07751">
    <property type="entry name" value="Abi_2"/>
    <property type="match status" value="1"/>
</dbReference>
<dbReference type="AlphaFoldDB" id="A0AAU9D2J2"/>
<protein>
    <submittedName>
        <fullName evidence="1">Abi family protein</fullName>
    </submittedName>
</protein>
<reference evidence="1" key="1">
    <citation type="submission" date="2021-11" db="EMBL/GenBank/DDBJ databases">
        <title>Complete genome sequence of Atopobiaceae bacterium TOC12.</title>
        <authorList>
            <person name="Morinaga K."/>
            <person name="Kusada H."/>
            <person name="Tamaki H."/>
        </authorList>
    </citation>
    <scope>NUCLEOTIDE SEQUENCE</scope>
    <source>
        <strain evidence="1">TOC12</strain>
    </source>
</reference>
<keyword evidence="2" id="KW-1185">Reference proteome</keyword>